<name>A0A6N6M3L4_9FLAO</name>
<dbReference type="OrthoDB" id="9794671at2"/>
<dbReference type="InterPro" id="IPR013693">
    <property type="entry name" value="SpoIID/LytB_N"/>
</dbReference>
<dbReference type="GO" id="GO:0030435">
    <property type="term" value="P:sporulation resulting in formation of a cellular spore"/>
    <property type="evidence" value="ECO:0007669"/>
    <property type="project" value="InterPro"/>
</dbReference>
<protein>
    <submittedName>
        <fullName evidence="2">SpoIID/LytB domain-containing protein</fullName>
    </submittedName>
</protein>
<reference evidence="2 3" key="1">
    <citation type="submission" date="2019-09" db="EMBL/GenBank/DDBJ databases">
        <title>Genomes of Cryomorphaceae.</title>
        <authorList>
            <person name="Bowman J.P."/>
        </authorList>
    </citation>
    <scope>NUCLEOTIDE SEQUENCE [LARGE SCALE GENOMIC DNA]</scope>
    <source>
        <strain evidence="2 3">KCTC 52047</strain>
    </source>
</reference>
<comment type="caution">
    <text evidence="2">The sequence shown here is derived from an EMBL/GenBank/DDBJ whole genome shotgun (WGS) entry which is preliminary data.</text>
</comment>
<evidence type="ECO:0000259" key="1">
    <source>
        <dbReference type="Pfam" id="PF08486"/>
    </source>
</evidence>
<gene>
    <name evidence="2" type="ORF">F3059_13210</name>
</gene>
<dbReference type="EMBL" id="WACR01000013">
    <property type="protein sequence ID" value="KAB1062030.1"/>
    <property type="molecule type" value="Genomic_DNA"/>
</dbReference>
<proteinExistence type="predicted"/>
<evidence type="ECO:0000313" key="3">
    <source>
        <dbReference type="Proteomes" id="UP000435357"/>
    </source>
</evidence>
<dbReference type="NCBIfam" id="TIGR02669">
    <property type="entry name" value="SpoIID_LytB"/>
    <property type="match status" value="1"/>
</dbReference>
<dbReference type="Pfam" id="PF08486">
    <property type="entry name" value="SpoIID"/>
    <property type="match status" value="1"/>
</dbReference>
<keyword evidence="3" id="KW-1185">Reference proteome</keyword>
<dbReference type="RefSeq" id="WP_151170063.1">
    <property type="nucleotide sequence ID" value="NZ_WACR01000013.1"/>
</dbReference>
<feature type="domain" description="Sporulation stage II protein D amidase enhancer LytB N-terminal" evidence="1">
    <location>
        <begin position="123"/>
        <end position="212"/>
    </location>
</feature>
<dbReference type="AlphaFoldDB" id="A0A6N6M3L4"/>
<evidence type="ECO:0000313" key="2">
    <source>
        <dbReference type="EMBL" id="KAB1062030.1"/>
    </source>
</evidence>
<dbReference type="Proteomes" id="UP000435357">
    <property type="component" value="Unassembled WGS sequence"/>
</dbReference>
<sequence>MRALILISLLFWITLGSFGQHSDRVRVGLFWNERPASVIVRPDAGAYQVYGDGKLVTTLHGMGLFQISIQNGLIEVKNFSKSYGRFKQVKLVERDPFSRFKIKPVSSDQIQRIYEDDLEISIYQNRLKIINEATMANYVAGVVQSESGNGHEPEFYKVQSIISRTYALKHFDKYEKLGFNLCDRVNSQVYKTYGYNDTIKQAVKETRDIVMVDAEINLVTAAFHSNSGGETINSEDTWTYPRPYLKSVEDSFSLCMPHFEWEKTISRSDYLTYLHKFKGVDTTSFSIKRYLLNFCPEKRQSHLFQQDSIVALDDLRKHFELRSTHFCVDAQNDSILIVGKGFGHGVGLSQEGAMKMAKLGYNYSDILHHYYSNIHLIKLSVIDFFKAEN</sequence>
<organism evidence="2 3">
    <name type="scientific">Salibacter halophilus</name>
    <dbReference type="NCBI Taxonomy" id="1803916"/>
    <lineage>
        <taxon>Bacteria</taxon>
        <taxon>Pseudomonadati</taxon>
        <taxon>Bacteroidota</taxon>
        <taxon>Flavobacteriia</taxon>
        <taxon>Flavobacteriales</taxon>
        <taxon>Salibacteraceae</taxon>
        <taxon>Salibacter</taxon>
    </lineage>
</organism>
<dbReference type="InterPro" id="IPR013486">
    <property type="entry name" value="SpoIID/LytB"/>
</dbReference>
<accession>A0A6N6M3L4</accession>